<feature type="domain" description="MSP" evidence="2">
    <location>
        <begin position="2"/>
        <end position="112"/>
    </location>
</feature>
<evidence type="ECO:0000313" key="4">
    <source>
        <dbReference type="Proteomes" id="UP000230423"/>
    </source>
</evidence>
<evidence type="ECO:0000259" key="2">
    <source>
        <dbReference type="PROSITE" id="PS50202"/>
    </source>
</evidence>
<gene>
    <name evidence="3" type="ORF">TELCIR_01624</name>
</gene>
<dbReference type="PROSITE" id="PS50202">
    <property type="entry name" value="MSP"/>
    <property type="match status" value="1"/>
</dbReference>
<dbReference type="PANTHER" id="PTHR22947">
    <property type="entry name" value="MAJOR SPERM PROTEIN"/>
    <property type="match status" value="1"/>
</dbReference>
<keyword evidence="4" id="KW-1185">Reference proteome</keyword>
<dbReference type="Gene3D" id="2.60.40.10">
    <property type="entry name" value="Immunoglobulins"/>
    <property type="match status" value="1"/>
</dbReference>
<dbReference type="InterPro" id="IPR000535">
    <property type="entry name" value="MSP_dom"/>
</dbReference>
<dbReference type="OrthoDB" id="264603at2759"/>
<name>A0A2G9V1G6_TELCI</name>
<dbReference type="AlphaFoldDB" id="A0A2G9V1G6"/>
<dbReference type="Pfam" id="PF00635">
    <property type="entry name" value="Motile_Sperm"/>
    <property type="match status" value="1"/>
</dbReference>
<evidence type="ECO:0000313" key="3">
    <source>
        <dbReference type="EMBL" id="PIO76315.1"/>
    </source>
</evidence>
<accession>A0A2G9V1G6</accession>
<evidence type="ECO:0000256" key="1">
    <source>
        <dbReference type="SAM" id="MobiDB-lite"/>
    </source>
</evidence>
<dbReference type="InterPro" id="IPR013783">
    <property type="entry name" value="Ig-like_fold"/>
</dbReference>
<dbReference type="PANTHER" id="PTHR22947:SF7">
    <property type="entry name" value="MSP DOMAIN-CONTAINING PROTEIN-RELATED"/>
    <property type="match status" value="1"/>
</dbReference>
<sequence>MPLTVEPLEAAVPAARSKSTHQLTNDTDQRMIFKIRSTNNDEYRVRPVFGFVDPAGNASIEETRLNGPPKEDRIVVQFRPPKERQRRGGGIWTDGSDQHVLHQPQCHISHVQ</sequence>
<dbReference type="Proteomes" id="UP000230423">
    <property type="component" value="Unassembled WGS sequence"/>
</dbReference>
<proteinExistence type="predicted"/>
<protein>
    <submittedName>
        <fullName evidence="3">MSP domain protein</fullName>
    </submittedName>
</protein>
<dbReference type="InterPro" id="IPR051774">
    <property type="entry name" value="Sperm-specific_class_P"/>
</dbReference>
<feature type="region of interest" description="Disordered" evidence="1">
    <location>
        <begin position="80"/>
        <end position="112"/>
    </location>
</feature>
<dbReference type="InterPro" id="IPR008962">
    <property type="entry name" value="PapD-like_sf"/>
</dbReference>
<dbReference type="SUPFAM" id="SSF49354">
    <property type="entry name" value="PapD-like"/>
    <property type="match status" value="1"/>
</dbReference>
<dbReference type="EMBL" id="KZ345062">
    <property type="protein sequence ID" value="PIO76315.1"/>
    <property type="molecule type" value="Genomic_DNA"/>
</dbReference>
<organism evidence="3 4">
    <name type="scientific">Teladorsagia circumcincta</name>
    <name type="common">Brown stomach worm</name>
    <name type="synonym">Ostertagia circumcincta</name>
    <dbReference type="NCBI Taxonomy" id="45464"/>
    <lineage>
        <taxon>Eukaryota</taxon>
        <taxon>Metazoa</taxon>
        <taxon>Ecdysozoa</taxon>
        <taxon>Nematoda</taxon>
        <taxon>Chromadorea</taxon>
        <taxon>Rhabditida</taxon>
        <taxon>Rhabditina</taxon>
        <taxon>Rhabditomorpha</taxon>
        <taxon>Strongyloidea</taxon>
        <taxon>Trichostrongylidae</taxon>
        <taxon>Teladorsagia</taxon>
    </lineage>
</organism>
<reference evidence="3 4" key="1">
    <citation type="submission" date="2015-09" db="EMBL/GenBank/DDBJ databases">
        <title>Draft genome of the parasitic nematode Teladorsagia circumcincta isolate WARC Sus (inbred).</title>
        <authorList>
            <person name="Mitreva M."/>
        </authorList>
    </citation>
    <scope>NUCLEOTIDE SEQUENCE [LARGE SCALE GENOMIC DNA]</scope>
    <source>
        <strain evidence="3 4">S</strain>
    </source>
</reference>